<reference evidence="1 2" key="1">
    <citation type="submission" date="2019-03" db="EMBL/GenBank/DDBJ databases">
        <title>Genomic Encyclopedia of Type Strains, Phase IV (KMG-IV): sequencing the most valuable type-strain genomes for metagenomic binning, comparative biology and taxonomic classification.</title>
        <authorList>
            <person name="Goeker M."/>
        </authorList>
    </citation>
    <scope>NUCLEOTIDE SEQUENCE [LARGE SCALE GENOMIC DNA]</scope>
    <source>
        <strain evidence="1 2">DSM 7445</strain>
    </source>
</reference>
<keyword evidence="2" id="KW-1185">Reference proteome</keyword>
<protein>
    <submittedName>
        <fullName evidence="1">Uncharacterized protein</fullName>
    </submittedName>
</protein>
<dbReference type="OrthoDB" id="9957331at2"/>
<comment type="caution">
    <text evidence="1">The sequence shown here is derived from an EMBL/GenBank/DDBJ whole genome shotgun (WGS) entry which is preliminary data.</text>
</comment>
<dbReference type="EMBL" id="SLZQ01000007">
    <property type="protein sequence ID" value="TCS36262.1"/>
    <property type="molecule type" value="Genomic_DNA"/>
</dbReference>
<dbReference type="RefSeq" id="WP_132259097.1">
    <property type="nucleotide sequence ID" value="NZ_SLZQ01000007.1"/>
</dbReference>
<dbReference type="Proteomes" id="UP000295382">
    <property type="component" value="Unassembled WGS sequence"/>
</dbReference>
<dbReference type="AlphaFoldDB" id="A0A4R3HT94"/>
<sequence length="82" mass="8967">MSILHVPHYSQADSHNSLLTNIAGALRNVAYALFAAQPAAKPVPAKAVAMKKADREGLFRLARSYEDVSPNLAAELRYFGRQ</sequence>
<name>A0A4R3HT94_PAULE</name>
<organism evidence="1 2">
    <name type="scientific">Paucimonas lemoignei</name>
    <name type="common">Pseudomonas lemoignei</name>
    <dbReference type="NCBI Taxonomy" id="29443"/>
    <lineage>
        <taxon>Bacteria</taxon>
        <taxon>Pseudomonadati</taxon>
        <taxon>Pseudomonadota</taxon>
        <taxon>Betaproteobacteria</taxon>
        <taxon>Burkholderiales</taxon>
        <taxon>Burkholderiaceae</taxon>
        <taxon>Paucimonas</taxon>
    </lineage>
</organism>
<gene>
    <name evidence="1" type="ORF">EDC30_10779</name>
</gene>
<proteinExistence type="predicted"/>
<evidence type="ECO:0000313" key="1">
    <source>
        <dbReference type="EMBL" id="TCS36262.1"/>
    </source>
</evidence>
<accession>A0A4R3HT94</accession>
<evidence type="ECO:0000313" key="2">
    <source>
        <dbReference type="Proteomes" id="UP000295382"/>
    </source>
</evidence>